<proteinExistence type="inferred from homology"/>
<feature type="domain" description="Gfo/Idh/MocA-like oxidoreductase C-terminal" evidence="3">
    <location>
        <begin position="136"/>
        <end position="411"/>
    </location>
</feature>
<evidence type="ECO:0000259" key="2">
    <source>
        <dbReference type="Pfam" id="PF01408"/>
    </source>
</evidence>
<dbReference type="EMBL" id="BAABAL010000013">
    <property type="protein sequence ID" value="GAA4011216.1"/>
    <property type="molecule type" value="Genomic_DNA"/>
</dbReference>
<dbReference type="InterPro" id="IPR004104">
    <property type="entry name" value="Gfo/Idh/MocA-like_OxRdtase_C"/>
</dbReference>
<dbReference type="SUPFAM" id="SSF55347">
    <property type="entry name" value="Glyceraldehyde-3-phosphate dehydrogenase-like, C-terminal domain"/>
    <property type="match status" value="1"/>
</dbReference>
<evidence type="ECO:0000313" key="4">
    <source>
        <dbReference type="EMBL" id="GAA4011216.1"/>
    </source>
</evidence>
<dbReference type="InterPro" id="IPR051450">
    <property type="entry name" value="Gfo/Idh/MocA_Oxidoreductases"/>
</dbReference>
<dbReference type="InterPro" id="IPR000683">
    <property type="entry name" value="Gfo/Idh/MocA-like_OxRdtase_N"/>
</dbReference>
<name>A0ABP7SG05_9PSEU</name>
<protein>
    <submittedName>
        <fullName evidence="4">Gfo/Idh/MocA family oxidoreductase</fullName>
    </submittedName>
</protein>
<evidence type="ECO:0000259" key="3">
    <source>
        <dbReference type="Pfam" id="PF02894"/>
    </source>
</evidence>
<dbReference type="Pfam" id="PF02894">
    <property type="entry name" value="GFO_IDH_MocA_C"/>
    <property type="match status" value="1"/>
</dbReference>
<evidence type="ECO:0000313" key="5">
    <source>
        <dbReference type="Proteomes" id="UP001501747"/>
    </source>
</evidence>
<dbReference type="Pfam" id="PF01408">
    <property type="entry name" value="GFO_IDH_MocA"/>
    <property type="match status" value="1"/>
</dbReference>
<dbReference type="InterPro" id="IPR036291">
    <property type="entry name" value="NAD(P)-bd_dom_sf"/>
</dbReference>
<gene>
    <name evidence="4" type="ORF">GCM10022247_36940</name>
</gene>
<dbReference type="SUPFAM" id="SSF51735">
    <property type="entry name" value="NAD(P)-binding Rossmann-fold domains"/>
    <property type="match status" value="1"/>
</dbReference>
<evidence type="ECO:0000256" key="1">
    <source>
        <dbReference type="ARBA" id="ARBA00010928"/>
    </source>
</evidence>
<sequence length="416" mass="45528">MVTVAIVGAGSRGSQYAARSAATGKARVVAIAEPRVDARKTLADEHQVPAENLFEDWRELAERPRLADVAVIATQDQEHMEPAIELARRGYHLLLEKPMATTEQACEAIVRAAEAAGVMLAVCHVLRYTPYTRAMKSIVDSGRIGDVVSVEHLEPVGWWHHAHSYVRGNWRREDESTFMLMAKSCHDLDWLAHIVGRPAVRVSSFGGLFEFRPERKPHGAADRCLDCVVEPDCPYSAPRIYLPFLKEPDRVWPLSVITPDRTEEGVLKALRDGPYGRCVYSCDNDVVDHQVVDIEYTGGVTASFTMTAFAPVSHRKTRVFGTRGSLDGDGETITVHDFLTGPEVITPTYSGGATADDGHGGGDQGLVDAFIDAVHTGDASLILTNGRDSLESHRLVWAAEQARRTGTVVNLKGAPR</sequence>
<accession>A0ABP7SG05</accession>
<dbReference type="PANTHER" id="PTHR43377:SF2">
    <property type="entry name" value="BINDING ROSSMANN FOLD OXIDOREDUCTASE, PUTATIVE (AFU_ORTHOLOGUE AFUA_4G00560)-RELATED"/>
    <property type="match status" value="1"/>
</dbReference>
<dbReference type="Proteomes" id="UP001501747">
    <property type="component" value="Unassembled WGS sequence"/>
</dbReference>
<comment type="similarity">
    <text evidence="1">Belongs to the Gfo/Idh/MocA family.</text>
</comment>
<dbReference type="PANTHER" id="PTHR43377">
    <property type="entry name" value="BILIVERDIN REDUCTASE A"/>
    <property type="match status" value="1"/>
</dbReference>
<organism evidence="4 5">
    <name type="scientific">Allokutzneria multivorans</name>
    <dbReference type="NCBI Taxonomy" id="1142134"/>
    <lineage>
        <taxon>Bacteria</taxon>
        <taxon>Bacillati</taxon>
        <taxon>Actinomycetota</taxon>
        <taxon>Actinomycetes</taxon>
        <taxon>Pseudonocardiales</taxon>
        <taxon>Pseudonocardiaceae</taxon>
        <taxon>Allokutzneria</taxon>
    </lineage>
</organism>
<dbReference type="Gene3D" id="3.30.360.10">
    <property type="entry name" value="Dihydrodipicolinate Reductase, domain 2"/>
    <property type="match status" value="1"/>
</dbReference>
<comment type="caution">
    <text evidence="4">The sequence shown here is derived from an EMBL/GenBank/DDBJ whole genome shotgun (WGS) entry which is preliminary data.</text>
</comment>
<dbReference type="Gene3D" id="3.40.50.720">
    <property type="entry name" value="NAD(P)-binding Rossmann-like Domain"/>
    <property type="match status" value="1"/>
</dbReference>
<feature type="domain" description="Gfo/Idh/MocA-like oxidoreductase N-terminal" evidence="2">
    <location>
        <begin position="3"/>
        <end position="123"/>
    </location>
</feature>
<reference evidence="5" key="1">
    <citation type="journal article" date="2019" name="Int. J. Syst. Evol. Microbiol.">
        <title>The Global Catalogue of Microorganisms (GCM) 10K type strain sequencing project: providing services to taxonomists for standard genome sequencing and annotation.</title>
        <authorList>
            <consortium name="The Broad Institute Genomics Platform"/>
            <consortium name="The Broad Institute Genome Sequencing Center for Infectious Disease"/>
            <person name="Wu L."/>
            <person name="Ma J."/>
        </authorList>
    </citation>
    <scope>NUCLEOTIDE SEQUENCE [LARGE SCALE GENOMIC DNA]</scope>
    <source>
        <strain evidence="5">JCM 17342</strain>
    </source>
</reference>
<keyword evidence="5" id="KW-1185">Reference proteome</keyword>